<sequence length="269" mass="31888">MSLQITFLHSLSQRAGHNFLAQIIIQTGDFKTINYESYETLSTALFGDLHKKLNYSNHFVRAKDSKNIELQLIVDGYRKELLKLNSNILLKSPFLDSISQIEVFPKDKHIILLRDPYNLFVSVEKSIYNFRTTNIKTTIKRVCRPLYSLYFLLKWRKKMNFYHNLSSSSQFPNNVLLIKYEGLRENKTLEALSEFLEIKKLTVKDVGKVHNINSSFAPKDEQWKLHNKNVGDPNKRYKNAPLWIKLYCYLFLRKEREIHNKINDYSQFR</sequence>
<proteinExistence type="predicted"/>
<organism evidence="1 2">
    <name type="scientific">Formosa agariphila (strain DSM 15362 / KCTC 12365 / LMG 23005 / KMM 3901 / M-2Alg 35-1)</name>
    <dbReference type="NCBI Taxonomy" id="1347342"/>
    <lineage>
        <taxon>Bacteria</taxon>
        <taxon>Pseudomonadati</taxon>
        <taxon>Bacteroidota</taxon>
        <taxon>Flavobacteriia</taxon>
        <taxon>Flavobacteriales</taxon>
        <taxon>Flavobacteriaceae</taxon>
        <taxon>Formosa</taxon>
    </lineage>
</organism>
<dbReference type="EMBL" id="HG315671">
    <property type="protein sequence ID" value="CDF80026.1"/>
    <property type="molecule type" value="Genomic_DNA"/>
</dbReference>
<gene>
    <name evidence="1" type="ORF">BN863_23140</name>
</gene>
<evidence type="ECO:0000313" key="2">
    <source>
        <dbReference type="Proteomes" id="UP000016160"/>
    </source>
</evidence>
<dbReference type="AlphaFoldDB" id="T2KNK5"/>
<dbReference type="HOGENOM" id="CLU_1033471_0_0_10"/>
<protein>
    <recommendedName>
        <fullName evidence="3">Sulfotransferase domain-containing protein</fullName>
    </recommendedName>
</protein>
<evidence type="ECO:0008006" key="3">
    <source>
        <dbReference type="Google" id="ProtNLM"/>
    </source>
</evidence>
<evidence type="ECO:0000313" key="1">
    <source>
        <dbReference type="EMBL" id="CDF80026.1"/>
    </source>
</evidence>
<dbReference type="Proteomes" id="UP000016160">
    <property type="component" value="Chromosome"/>
</dbReference>
<dbReference type="eggNOG" id="ENOG5033V8V">
    <property type="taxonomic scope" value="Bacteria"/>
</dbReference>
<dbReference type="STRING" id="1347342.BN863_23140"/>
<dbReference type="SUPFAM" id="SSF52540">
    <property type="entry name" value="P-loop containing nucleoside triphosphate hydrolases"/>
    <property type="match status" value="1"/>
</dbReference>
<dbReference type="Gene3D" id="3.40.50.300">
    <property type="entry name" value="P-loop containing nucleotide triphosphate hydrolases"/>
    <property type="match status" value="1"/>
</dbReference>
<keyword evidence="2" id="KW-1185">Reference proteome</keyword>
<dbReference type="InterPro" id="IPR027417">
    <property type="entry name" value="P-loop_NTPase"/>
</dbReference>
<dbReference type="RefSeq" id="WP_038530719.1">
    <property type="nucleotide sequence ID" value="NZ_HG315671.1"/>
</dbReference>
<reference evidence="1 2" key="1">
    <citation type="journal article" date="2013" name="Appl. Environ. Microbiol.">
        <title>The genome of the alga-associated marine flavobacterium Formosa agariphila KMM 3901T reveals a broad potential for degradation of algal polysaccharides.</title>
        <authorList>
            <person name="Mann A.J."/>
            <person name="Hahnke R.L."/>
            <person name="Huang S."/>
            <person name="Werner J."/>
            <person name="Xing P."/>
            <person name="Barbeyron T."/>
            <person name="Huettel B."/>
            <person name="Stueber K."/>
            <person name="Reinhardt R."/>
            <person name="Harder J."/>
            <person name="Gloeckner F.O."/>
            <person name="Amann R.I."/>
            <person name="Teeling H."/>
        </authorList>
    </citation>
    <scope>NUCLEOTIDE SEQUENCE [LARGE SCALE GENOMIC DNA]</scope>
    <source>
        <strain evidence="2">DSM 15362 / KCTC 12365 / LMG 23005 / KMM 3901</strain>
    </source>
</reference>
<dbReference type="OrthoDB" id="1435929at2"/>
<name>T2KNK5_FORAG</name>
<dbReference type="PATRIC" id="fig|1347342.6.peg.2324"/>
<accession>T2KNK5</accession>